<dbReference type="InterPro" id="IPR022162">
    <property type="entry name" value="TRPC4AP"/>
</dbReference>
<dbReference type="PANTHER" id="PTHR31743:SF1">
    <property type="entry name" value="SHORT TRANSIENT RECEPTOR POTENTIAL CHANNEL 4-ASSOCIATED PROTEIN"/>
    <property type="match status" value="1"/>
</dbReference>
<dbReference type="GO" id="GO:0006511">
    <property type="term" value="P:ubiquitin-dependent protein catabolic process"/>
    <property type="evidence" value="ECO:0007669"/>
    <property type="project" value="InterPro"/>
</dbReference>
<sequence>MEPPRKRRRFSSVNNVAVDTIRSQLTGSGYTRYSQVTESLLEKYGDEEGLQTTLDVIVCFEGYLHSPHSTPHTIYQKAKELFQLVSCFERRTTDEVIRFEREEENARLFSALGGIDIVKSIIMLESLLPKDSVHRQESEEKLRMKAVLFQCIMRIITTDSVGEQVARDLAADDEFMIQMFYYLQYKQTFLSACSLLEDILQNRPVLILSTIPRITEIISRLEGDKFMNFCRILAVTVSDLDVYDNKISLFAQNKQKRGEGFVNIRDLNQEFLLQIPSVIKKLVDFACKQDYSPRYTGLNGEVENWMQWIDDSNSDDLLDLPDSDVDVSEFISGERLDFLRETALAVHHCHHEGTIHVIIQFYQFIGSTSPSTP</sequence>
<evidence type="ECO:0000313" key="2">
    <source>
        <dbReference type="Proteomes" id="UP000593567"/>
    </source>
</evidence>
<dbReference type="OrthoDB" id="1866965at2759"/>
<gene>
    <name evidence="1" type="ORF">EB796_017650</name>
</gene>
<dbReference type="EMBL" id="VXIV02002628">
    <property type="protein sequence ID" value="KAF6024044.1"/>
    <property type="molecule type" value="Genomic_DNA"/>
</dbReference>
<evidence type="ECO:0000313" key="1">
    <source>
        <dbReference type="EMBL" id="KAF6024044.1"/>
    </source>
</evidence>
<organism evidence="1 2">
    <name type="scientific">Bugula neritina</name>
    <name type="common">Brown bryozoan</name>
    <name type="synonym">Sertularia neritina</name>
    <dbReference type="NCBI Taxonomy" id="10212"/>
    <lineage>
        <taxon>Eukaryota</taxon>
        <taxon>Metazoa</taxon>
        <taxon>Spiralia</taxon>
        <taxon>Lophotrochozoa</taxon>
        <taxon>Bryozoa</taxon>
        <taxon>Gymnolaemata</taxon>
        <taxon>Cheilostomatida</taxon>
        <taxon>Flustrina</taxon>
        <taxon>Buguloidea</taxon>
        <taxon>Bugulidae</taxon>
        <taxon>Bugula</taxon>
    </lineage>
</organism>
<protein>
    <submittedName>
        <fullName evidence="1">TRPC4AP</fullName>
    </submittedName>
</protein>
<dbReference type="AlphaFoldDB" id="A0A7J7JEJ3"/>
<proteinExistence type="predicted"/>
<comment type="caution">
    <text evidence="1">The sequence shown here is derived from an EMBL/GenBank/DDBJ whole genome shotgun (WGS) entry which is preliminary data.</text>
</comment>
<accession>A0A7J7JEJ3</accession>
<dbReference type="GO" id="GO:0031464">
    <property type="term" value="C:Cul4A-RING E3 ubiquitin ligase complex"/>
    <property type="evidence" value="ECO:0007669"/>
    <property type="project" value="InterPro"/>
</dbReference>
<reference evidence="1" key="1">
    <citation type="submission" date="2020-06" db="EMBL/GenBank/DDBJ databases">
        <title>Draft genome of Bugula neritina, a colonial animal packing powerful symbionts and potential medicines.</title>
        <authorList>
            <person name="Rayko M."/>
        </authorList>
    </citation>
    <scope>NUCLEOTIDE SEQUENCE [LARGE SCALE GENOMIC DNA]</scope>
    <source>
        <strain evidence="1">Kwan_BN1</strain>
    </source>
</reference>
<dbReference type="Proteomes" id="UP000593567">
    <property type="component" value="Unassembled WGS sequence"/>
</dbReference>
<name>A0A7J7JEJ3_BUGNE</name>
<dbReference type="GO" id="GO:0019902">
    <property type="term" value="F:phosphatase binding"/>
    <property type="evidence" value="ECO:0007669"/>
    <property type="project" value="TreeGrafter"/>
</dbReference>
<keyword evidence="2" id="KW-1185">Reference proteome</keyword>
<dbReference type="PANTHER" id="PTHR31743">
    <property type="entry name" value="TRANSIENT RECEPTOR POTENTIAL CHANNEL 4-ASSOCIATED PROTEIN TCPC4AP"/>
    <property type="match status" value="1"/>
</dbReference>